<keyword evidence="12" id="KW-0418">Kinase</keyword>
<evidence type="ECO:0000256" key="2">
    <source>
        <dbReference type="ARBA" id="ARBA00004514"/>
    </source>
</evidence>
<feature type="domain" description="Hexokinase C-terminal" evidence="27">
    <location>
        <begin position="640"/>
        <end position="874"/>
    </location>
</feature>
<dbReference type="InterPro" id="IPR022673">
    <property type="entry name" value="Hexokinase_C"/>
</dbReference>
<evidence type="ECO:0000256" key="7">
    <source>
        <dbReference type="ARBA" id="ARBA00022490"/>
    </source>
</evidence>
<accession>A0A2Y9HV29</accession>
<evidence type="ECO:0000259" key="27">
    <source>
        <dbReference type="Pfam" id="PF03727"/>
    </source>
</evidence>
<keyword evidence="18" id="KW-0324">Glycolysis</keyword>
<dbReference type="GO" id="GO:0005524">
    <property type="term" value="F:ATP binding"/>
    <property type="evidence" value="ECO:0007669"/>
    <property type="project" value="UniProtKB-KW"/>
</dbReference>
<comment type="subcellular location">
    <subcellularLocation>
        <location evidence="2">Cytoplasm</location>
        <location evidence="2">Cytosol</location>
    </subcellularLocation>
    <subcellularLocation>
        <location evidence="1">Mitochondrion outer membrane</location>
        <topology evidence="1">Peripheral membrane protein</topology>
    </subcellularLocation>
</comment>
<dbReference type="PANTHER" id="PTHR19443">
    <property type="entry name" value="HEXOKINASE"/>
    <property type="match status" value="1"/>
</dbReference>
<keyword evidence="13" id="KW-1000">Mitochondrion outer membrane</keyword>
<dbReference type="InterPro" id="IPR043129">
    <property type="entry name" value="ATPase_NBD"/>
</dbReference>
<evidence type="ECO:0000256" key="4">
    <source>
        <dbReference type="ARBA" id="ARBA00005028"/>
    </source>
</evidence>
<comment type="function">
    <text evidence="22">Catalyzes the phosphorylation of hexose, such as D-glucose and D-fructose, to hexose 6-phosphate (D-glucose 6-phosphate and D-fructose 6-phosphate, respectively). Mediates the initial step of glycolysis by catalyzing phosphorylation of D-glucose to D-glucose 6-phosphate. Plays a key role in maintaining the integrity of the outer mitochondrial membrane by preventing the release of apoptogenic molecules from the intermembrane space and subsequent apoptosis.</text>
</comment>
<evidence type="ECO:0000256" key="21">
    <source>
        <dbReference type="ARBA" id="ARBA00044613"/>
    </source>
</evidence>
<keyword evidence="7" id="KW-0963">Cytoplasm</keyword>
<dbReference type="GO" id="GO:0006096">
    <property type="term" value="P:glycolytic process"/>
    <property type="evidence" value="ECO:0007669"/>
    <property type="project" value="UniProtKB-UniPathway"/>
</dbReference>
<evidence type="ECO:0000256" key="13">
    <source>
        <dbReference type="ARBA" id="ARBA00022787"/>
    </source>
</evidence>
<dbReference type="GO" id="GO:0004340">
    <property type="term" value="F:glucokinase activity"/>
    <property type="evidence" value="ECO:0007669"/>
    <property type="project" value="TreeGrafter"/>
</dbReference>
<evidence type="ECO:0000256" key="23">
    <source>
        <dbReference type="ARBA" id="ARBA00047013"/>
    </source>
</evidence>
<dbReference type="GO" id="GO:0006006">
    <property type="term" value="P:glucose metabolic process"/>
    <property type="evidence" value="ECO:0007669"/>
    <property type="project" value="TreeGrafter"/>
</dbReference>
<evidence type="ECO:0000256" key="19">
    <source>
        <dbReference type="ARBA" id="ARBA00039453"/>
    </source>
</evidence>
<feature type="domain" description="Hexokinase C-terminal" evidence="27">
    <location>
        <begin position="194"/>
        <end position="427"/>
    </location>
</feature>
<dbReference type="PANTHER" id="PTHR19443:SF28">
    <property type="entry name" value="HEXOKINASE HKDC1"/>
    <property type="match status" value="1"/>
</dbReference>
<dbReference type="Gene3D" id="3.40.367.20">
    <property type="match status" value="3"/>
</dbReference>
<dbReference type="FunFam" id="3.40.367.20:FF:000001">
    <property type="entry name" value="Hexokinase 1"/>
    <property type="match status" value="1"/>
</dbReference>
<evidence type="ECO:0000256" key="18">
    <source>
        <dbReference type="ARBA" id="ARBA00023152"/>
    </source>
</evidence>
<keyword evidence="16" id="KW-0496">Mitochondrion</keyword>
<dbReference type="Proteomes" id="UP000248481">
    <property type="component" value="Chromosome 6"/>
</dbReference>
<dbReference type="GO" id="GO:0005829">
    <property type="term" value="C:cytosol"/>
    <property type="evidence" value="ECO:0007669"/>
    <property type="project" value="UniProtKB-SubCell"/>
</dbReference>
<evidence type="ECO:0000256" key="17">
    <source>
        <dbReference type="ARBA" id="ARBA00023136"/>
    </source>
</evidence>
<keyword evidence="17" id="KW-0472">Membrane</keyword>
<evidence type="ECO:0000256" key="14">
    <source>
        <dbReference type="ARBA" id="ARBA00022840"/>
    </source>
</evidence>
<dbReference type="InterPro" id="IPR019807">
    <property type="entry name" value="Hexokinase_BS"/>
</dbReference>
<dbReference type="Pfam" id="PF03727">
    <property type="entry name" value="Hexokinase_2"/>
    <property type="match status" value="2"/>
</dbReference>
<evidence type="ECO:0000256" key="24">
    <source>
        <dbReference type="ARBA" id="ARBA00047905"/>
    </source>
</evidence>
<dbReference type="GO" id="GO:0005741">
    <property type="term" value="C:mitochondrial outer membrane"/>
    <property type="evidence" value="ECO:0007669"/>
    <property type="project" value="UniProtKB-SubCell"/>
</dbReference>
<dbReference type="CTD" id="80201"/>
<evidence type="ECO:0000256" key="9">
    <source>
        <dbReference type="ARBA" id="ARBA00022679"/>
    </source>
</evidence>
<keyword evidence="9" id="KW-0808">Transferase</keyword>
<evidence type="ECO:0000256" key="5">
    <source>
        <dbReference type="ARBA" id="ARBA00009225"/>
    </source>
</evidence>
<evidence type="ECO:0000256" key="3">
    <source>
        <dbReference type="ARBA" id="ARBA00004888"/>
    </source>
</evidence>
<keyword evidence="11" id="KW-0547">Nucleotide-binding</keyword>
<keyword evidence="10" id="KW-0677">Repeat</keyword>
<organism evidence="28 29">
    <name type="scientific">Neomonachus schauinslandi</name>
    <name type="common">Hawaiian monk seal</name>
    <name type="synonym">Monachus schauinslandi</name>
    <dbReference type="NCBI Taxonomy" id="29088"/>
    <lineage>
        <taxon>Eukaryota</taxon>
        <taxon>Metazoa</taxon>
        <taxon>Chordata</taxon>
        <taxon>Craniata</taxon>
        <taxon>Vertebrata</taxon>
        <taxon>Euteleostomi</taxon>
        <taxon>Mammalia</taxon>
        <taxon>Eutheria</taxon>
        <taxon>Laurasiatheria</taxon>
        <taxon>Carnivora</taxon>
        <taxon>Caniformia</taxon>
        <taxon>Pinnipedia</taxon>
        <taxon>Phocidae</taxon>
        <taxon>Monachinae</taxon>
        <taxon>Monachini</taxon>
        <taxon>Neomonachus</taxon>
    </lineage>
</organism>
<dbReference type="FunFam" id="3.30.420.40:FF:000805">
    <property type="entry name" value="Hexokinase-2"/>
    <property type="match status" value="1"/>
</dbReference>
<dbReference type="Pfam" id="PF00349">
    <property type="entry name" value="Hexokinase_1"/>
    <property type="match status" value="2"/>
</dbReference>
<comment type="catalytic activity">
    <reaction evidence="25">
        <text>D-glucose + ATP = D-glucose 6-phosphate + ADP + H(+)</text>
        <dbReference type="Rhea" id="RHEA:17825"/>
        <dbReference type="ChEBI" id="CHEBI:4167"/>
        <dbReference type="ChEBI" id="CHEBI:15378"/>
        <dbReference type="ChEBI" id="CHEBI:30616"/>
        <dbReference type="ChEBI" id="CHEBI:61548"/>
        <dbReference type="ChEBI" id="CHEBI:456216"/>
        <dbReference type="EC" id="2.7.1.1"/>
    </reaction>
    <physiologicalReaction direction="left-to-right" evidence="25">
        <dbReference type="Rhea" id="RHEA:17826"/>
    </physiologicalReaction>
</comment>
<dbReference type="FunFam" id="3.30.420.40:FF:000015">
    <property type="entry name" value="Hexokinase 1"/>
    <property type="match status" value="1"/>
</dbReference>
<reference evidence="29" key="1">
    <citation type="submission" date="2025-08" db="UniProtKB">
        <authorList>
            <consortium name="RefSeq"/>
        </authorList>
    </citation>
    <scope>IDENTIFICATION</scope>
    <source>
        <tissue evidence="29">Blood</tissue>
    </source>
</reference>
<proteinExistence type="inferred from homology"/>
<dbReference type="PROSITE" id="PS00378">
    <property type="entry name" value="HEXOKINASE_1"/>
    <property type="match status" value="1"/>
</dbReference>
<keyword evidence="15" id="KW-0007">Acetylation</keyword>
<dbReference type="InterPro" id="IPR022672">
    <property type="entry name" value="Hexokinase_N"/>
</dbReference>
<evidence type="ECO:0000256" key="12">
    <source>
        <dbReference type="ARBA" id="ARBA00022777"/>
    </source>
</evidence>
<evidence type="ECO:0000256" key="1">
    <source>
        <dbReference type="ARBA" id="ARBA00004450"/>
    </source>
</evidence>
<comment type="subunit">
    <text evidence="23">Monomer. Interacts with TIGAR; the interaction increases hexokinase activity in a hypoxia- and HIF1A-dependent manner.</text>
</comment>
<dbReference type="AlphaFoldDB" id="A0A2Y9HV29"/>
<keyword evidence="8" id="KW-0021">Allosteric enzyme</keyword>
<evidence type="ECO:0000256" key="6">
    <source>
        <dbReference type="ARBA" id="ARBA00012324"/>
    </source>
</evidence>
<evidence type="ECO:0000313" key="29">
    <source>
        <dbReference type="RefSeq" id="XP_021555407.1"/>
    </source>
</evidence>
<evidence type="ECO:0000256" key="15">
    <source>
        <dbReference type="ARBA" id="ARBA00022990"/>
    </source>
</evidence>
<dbReference type="GO" id="GO:0008865">
    <property type="term" value="F:fructokinase activity"/>
    <property type="evidence" value="ECO:0007669"/>
    <property type="project" value="TreeGrafter"/>
</dbReference>
<dbReference type="InterPro" id="IPR001312">
    <property type="entry name" value="Hexokinase"/>
</dbReference>
<dbReference type="Gene3D" id="3.30.420.40">
    <property type="match status" value="2"/>
</dbReference>
<dbReference type="EC" id="2.7.1.1" evidence="6"/>
<evidence type="ECO:0000259" key="26">
    <source>
        <dbReference type="Pfam" id="PF00349"/>
    </source>
</evidence>
<name>A0A2Y9HV29_NEOSC</name>
<evidence type="ECO:0000256" key="8">
    <source>
        <dbReference type="ARBA" id="ARBA00022533"/>
    </source>
</evidence>
<evidence type="ECO:0000256" key="22">
    <source>
        <dbReference type="ARBA" id="ARBA00046097"/>
    </source>
</evidence>
<dbReference type="RefSeq" id="XP_021555407.1">
    <property type="nucleotide sequence ID" value="XM_021699732.1"/>
</dbReference>
<comment type="pathway">
    <text evidence="3">Carbohydrate degradation; glycolysis; D-glyceraldehyde 3-phosphate and glycerone phosphate from D-glucose: step 1/4.</text>
</comment>
<evidence type="ECO:0000313" key="28">
    <source>
        <dbReference type="Proteomes" id="UP000248481"/>
    </source>
</evidence>
<comment type="catalytic activity">
    <reaction evidence="24">
        <text>D-fructose + ATP = D-fructose 6-phosphate + ADP + H(+)</text>
        <dbReference type="Rhea" id="RHEA:16125"/>
        <dbReference type="ChEBI" id="CHEBI:15378"/>
        <dbReference type="ChEBI" id="CHEBI:30616"/>
        <dbReference type="ChEBI" id="CHEBI:37721"/>
        <dbReference type="ChEBI" id="CHEBI:61527"/>
        <dbReference type="ChEBI" id="CHEBI:456216"/>
        <dbReference type="EC" id="2.7.1.1"/>
    </reaction>
    <physiologicalReaction direction="left-to-right" evidence="24">
        <dbReference type="Rhea" id="RHEA:16126"/>
    </physiologicalReaction>
</comment>
<feature type="domain" description="Hexokinase N-terminal" evidence="26">
    <location>
        <begin position="22"/>
        <end position="165"/>
    </location>
</feature>
<protein>
    <recommendedName>
        <fullName evidence="19">Hexokinase-2</fullName>
        <ecNumber evidence="6">2.7.1.1</ecNumber>
    </recommendedName>
    <alternativeName>
        <fullName evidence="20">Hexokinase type II</fullName>
    </alternativeName>
</protein>
<dbReference type="CDD" id="cd24130">
    <property type="entry name" value="ASKHA_NBD_HKDC1_meta_rpt2"/>
    <property type="match status" value="1"/>
</dbReference>
<evidence type="ECO:0000256" key="25">
    <source>
        <dbReference type="ARBA" id="ARBA00048160"/>
    </source>
</evidence>
<keyword evidence="14" id="KW-0067">ATP-binding</keyword>
<dbReference type="GO" id="GO:0001678">
    <property type="term" value="P:intracellular glucose homeostasis"/>
    <property type="evidence" value="ECO:0007669"/>
    <property type="project" value="InterPro"/>
</dbReference>
<evidence type="ECO:0000256" key="20">
    <source>
        <dbReference type="ARBA" id="ARBA00041371"/>
    </source>
</evidence>
<sequence>MFAVHLMAFYCSKLKEDQIKKVDRFLYHMRLSDETLLDIMARFQAEMQKGLGKDTNPTASVKMLPTFVRAIPDGSENGEFLSLDLGGSKFRVLKVQVSEEGKRNVQMESQFYPTPNEIIRGNGSELFDYVADCLANFMKTKGLKHKKLPLGLTFSFPCRQTKLEEDIDVDILALVNDTVGTMMTCAYDDPYCEVGVIIGTGTNACYMEDMSNIDLVEGDEGRMCINTEWGAFGDDGALEDIRTEFDRELDLGSLNPGKQLFEKMISGLYLGELVRIILLKMAKAGLLFSGEKSSALHTKGKIETRHVAAMEKYKEGLANTREILTDLGLEPSEADCIAVQHVCTIVSFRSANLCAAALAAILTRLRENKKLARLRTTVGMDGTVYKIHPQYPKRLHKVVRRLVPNCDVRFLLSESGSTKGAAMVTAVASRVQAQRKQIDEVLALFRLTREQLMDVQSKMRTEFEYGLKKDTHLMATVKMLPTYVCGMPDGTEKGKFLALDLGGTNFRVLLVKIRSGRRSVRMYNKIFAIPLEIMQGTGEELFDHIVQCIADFLDYMGLKGAQLPLGFTFSFPCRQTSIDKGTLIEWTKGFKATDCEGEDMVDMLREAIKRRNEFDLDIVAVVNDTVGTMMTCGYEDPNCEIGLIAGTGSNMCYMEEMRNIELVEGDEGKMCINTEWGAFGDNGCIDDIRTRYDKKVDEGSLNPGKQRYEKMTSGMYLGEIVRQILIDLTKQGLLFRGQISERLRTRGIFETKFLSQIESDRLALLQVRRILQQLGLDSTCEDSIVVKEVCGAVSRRAAQLYGAGLAAVVEKRRQDQGLEYLKITVGVDGTLYKLHPHFSRILQETVKELAPRCDVTLMLSEDGSGKGAALITAVAKRLQQAQKED</sequence>
<dbReference type="GO" id="GO:0005536">
    <property type="term" value="F:D-glucose binding"/>
    <property type="evidence" value="ECO:0007669"/>
    <property type="project" value="InterPro"/>
</dbReference>
<gene>
    <name evidence="29" type="primary">HKDC1</name>
</gene>
<comment type="similarity">
    <text evidence="5">Belongs to the hexokinase family.</text>
</comment>
<evidence type="ECO:0000256" key="11">
    <source>
        <dbReference type="ARBA" id="ARBA00022741"/>
    </source>
</evidence>
<evidence type="ECO:0000256" key="16">
    <source>
        <dbReference type="ARBA" id="ARBA00023128"/>
    </source>
</evidence>
<keyword evidence="28" id="KW-1185">Reference proteome</keyword>
<dbReference type="PROSITE" id="PS51748">
    <property type="entry name" value="HEXOKINASE_2"/>
    <property type="match status" value="2"/>
</dbReference>
<dbReference type="UniPathway" id="UPA00242"/>
<evidence type="ECO:0000256" key="10">
    <source>
        <dbReference type="ARBA" id="ARBA00022737"/>
    </source>
</evidence>
<dbReference type="FunFam" id="3.40.367.20:FF:000020">
    <property type="entry name" value="Hexokinase-1"/>
    <property type="match status" value="1"/>
</dbReference>
<dbReference type="GeneID" id="110589230"/>
<dbReference type="UniPathway" id="UPA00109">
    <property type="reaction ID" value="UER00180"/>
</dbReference>
<dbReference type="PRINTS" id="PR00475">
    <property type="entry name" value="HEXOKINASE"/>
</dbReference>
<comment type="pathway">
    <text evidence="4">Carbohydrate metabolism; hexose metabolism.</text>
</comment>
<comment type="catalytic activity">
    <reaction evidence="21">
        <text>a D-hexose + ATP = a D-hexose 6-phosphate + ADP + H(+)</text>
        <dbReference type="Rhea" id="RHEA:22740"/>
        <dbReference type="ChEBI" id="CHEBI:4194"/>
        <dbReference type="ChEBI" id="CHEBI:15378"/>
        <dbReference type="ChEBI" id="CHEBI:30616"/>
        <dbReference type="ChEBI" id="CHEBI:229467"/>
        <dbReference type="ChEBI" id="CHEBI:456216"/>
        <dbReference type="EC" id="2.7.1.1"/>
    </reaction>
    <physiologicalReaction direction="left-to-right" evidence="21">
        <dbReference type="Rhea" id="RHEA:22741"/>
    </physiologicalReaction>
</comment>
<dbReference type="SUPFAM" id="SSF53067">
    <property type="entry name" value="Actin-like ATPase domain"/>
    <property type="match status" value="4"/>
</dbReference>
<feature type="domain" description="Hexokinase N-terminal" evidence="26">
    <location>
        <begin position="438"/>
        <end position="634"/>
    </location>
</feature>